<dbReference type="SUPFAM" id="SSF54292">
    <property type="entry name" value="2Fe-2S ferredoxin-like"/>
    <property type="match status" value="1"/>
</dbReference>
<dbReference type="EMBL" id="JAKJXP020000013">
    <property type="protein sequence ID" value="KAK7755407.1"/>
    <property type="molecule type" value="Genomic_DNA"/>
</dbReference>
<organism evidence="5 6">
    <name type="scientific">Diatrype stigma</name>
    <dbReference type="NCBI Taxonomy" id="117547"/>
    <lineage>
        <taxon>Eukaryota</taxon>
        <taxon>Fungi</taxon>
        <taxon>Dikarya</taxon>
        <taxon>Ascomycota</taxon>
        <taxon>Pezizomycotina</taxon>
        <taxon>Sordariomycetes</taxon>
        <taxon>Xylariomycetidae</taxon>
        <taxon>Xylariales</taxon>
        <taxon>Diatrypaceae</taxon>
        <taxon>Diatrype</taxon>
    </lineage>
</organism>
<dbReference type="InterPro" id="IPR012675">
    <property type="entry name" value="Beta-grasp_dom_sf"/>
</dbReference>
<feature type="domain" description="MOSC" evidence="4">
    <location>
        <begin position="52"/>
        <end position="190"/>
    </location>
</feature>
<proteinExistence type="predicted"/>
<dbReference type="PROSITE" id="PS51340">
    <property type="entry name" value="MOSC"/>
    <property type="match status" value="1"/>
</dbReference>
<dbReference type="Gene3D" id="3.10.20.30">
    <property type="match status" value="1"/>
</dbReference>
<evidence type="ECO:0000313" key="6">
    <source>
        <dbReference type="Proteomes" id="UP001320420"/>
    </source>
</evidence>
<dbReference type="PANTHER" id="PTHR30212:SF2">
    <property type="entry name" value="PROTEIN YIIM"/>
    <property type="match status" value="1"/>
</dbReference>
<dbReference type="CDD" id="cd06185">
    <property type="entry name" value="PDR_like"/>
    <property type="match status" value="1"/>
</dbReference>
<evidence type="ECO:0008006" key="7">
    <source>
        <dbReference type="Google" id="ProtNLM"/>
    </source>
</evidence>
<name>A0AAN9UY99_9PEZI</name>
<dbReference type="Proteomes" id="UP001320420">
    <property type="component" value="Unassembled WGS sequence"/>
</dbReference>
<evidence type="ECO:0000256" key="2">
    <source>
        <dbReference type="ARBA" id="ARBA00023014"/>
    </source>
</evidence>
<evidence type="ECO:0000256" key="1">
    <source>
        <dbReference type="ARBA" id="ARBA00022714"/>
    </source>
</evidence>
<dbReference type="GO" id="GO:0030151">
    <property type="term" value="F:molybdenum ion binding"/>
    <property type="evidence" value="ECO:0007669"/>
    <property type="project" value="InterPro"/>
</dbReference>
<dbReference type="InterPro" id="IPR036010">
    <property type="entry name" value="2Fe-2S_ferredoxin-like_sf"/>
</dbReference>
<dbReference type="Pfam" id="PF03473">
    <property type="entry name" value="MOSC"/>
    <property type="match status" value="1"/>
</dbReference>
<dbReference type="PANTHER" id="PTHR30212">
    <property type="entry name" value="PROTEIN YIIM"/>
    <property type="match status" value="1"/>
</dbReference>
<dbReference type="Gene3D" id="3.40.50.80">
    <property type="entry name" value="Nucleotide-binding domain of ferredoxin-NADP reductase (FNR) module"/>
    <property type="match status" value="1"/>
</dbReference>
<dbReference type="Gene3D" id="2.40.30.10">
    <property type="entry name" value="Translation factors"/>
    <property type="match status" value="1"/>
</dbReference>
<dbReference type="CDD" id="cd00207">
    <property type="entry name" value="fer2"/>
    <property type="match status" value="1"/>
</dbReference>
<dbReference type="GO" id="GO:0051537">
    <property type="term" value="F:2 iron, 2 sulfur cluster binding"/>
    <property type="evidence" value="ECO:0007669"/>
    <property type="project" value="UniProtKB-KW"/>
</dbReference>
<evidence type="ECO:0000259" key="3">
    <source>
        <dbReference type="PROSITE" id="PS51085"/>
    </source>
</evidence>
<feature type="domain" description="2Fe-2S ferredoxin-type" evidence="3">
    <location>
        <begin position="521"/>
        <end position="603"/>
    </location>
</feature>
<dbReference type="InterPro" id="IPR001041">
    <property type="entry name" value="2Fe-2S_ferredoxin-type"/>
</dbReference>
<dbReference type="InterPro" id="IPR017938">
    <property type="entry name" value="Riboflavin_synthase-like_b-brl"/>
</dbReference>
<dbReference type="PROSITE" id="PS51085">
    <property type="entry name" value="2FE2S_FER_2"/>
    <property type="match status" value="1"/>
</dbReference>
<dbReference type="Pfam" id="PF00111">
    <property type="entry name" value="Fer2"/>
    <property type="match status" value="1"/>
</dbReference>
<keyword evidence="1" id="KW-0408">Iron</keyword>
<dbReference type="GO" id="GO:0030170">
    <property type="term" value="F:pyridoxal phosphate binding"/>
    <property type="evidence" value="ECO:0007669"/>
    <property type="project" value="InterPro"/>
</dbReference>
<sequence length="603" mass="66232">MGSYISEPPLPLPPPNPDLIAPLPPKDVLLSLRTGKVRPLGGVKILSGINKQARQGPVQLAKAGLAGDERQFPPHRSPDNALFQYDPRHYAYWRSALPPGRAHLCKVGAFGENLSMAHLSEDNVCVGDTFRLGPDALVQVTMPRQPCFKLNHRFEYRPMSRLTQSTGYTGWYYRVLEEGCIQEGDEMVLVERLNPAWSIARMQHFTYTEPDNMRACAEIVRLTGLSQLFLDLFQKRLSTGGGVEDMGGRLNGDTAVLWRSYRLVQKKPLTQRVQKFVFAAEEDPVDDLDDADDLQFGRFPHVRLKFGRPGDDGDAQYTRAYSVVAGDMRSFELGIAKDDHSRGGSLFLHDEFAVGDVLKVAKGHSAPRSTTKGGSSVQEPPQAGIRKHVFVVGGIGVTAFIGEIRALAAAAEGGEVAGSATAAEVEVHYAVRSRREAAYLSLLPPERTTVYAKSDGQRLDVEKVIPPLPKDALHPDVMVYCCGPTPLLEACRERCERLGYPRSHTHFEEFGGAATGTGDPFEAEIKSTGRQLQVPREKSLLQVLNEAGFEIEASCNVGNCGTCMVDYCRGEVVHKGVALDEEQKRDTMLSCVSRGKGRVVIDC</sequence>
<keyword evidence="2" id="KW-0411">Iron-sulfur</keyword>
<dbReference type="InterPro" id="IPR011037">
    <property type="entry name" value="Pyrv_Knase-like_insert_dom_sf"/>
</dbReference>
<dbReference type="InterPro" id="IPR006058">
    <property type="entry name" value="2Fe2S_fd_BS"/>
</dbReference>
<dbReference type="AlphaFoldDB" id="A0AAN9UY99"/>
<dbReference type="Gene3D" id="2.40.33.20">
    <property type="entry name" value="PK beta-barrel domain-like"/>
    <property type="match status" value="1"/>
</dbReference>
<protein>
    <recommendedName>
        <fullName evidence="7">Phthalate dioxygenase reductase</fullName>
    </recommendedName>
</protein>
<keyword evidence="1" id="KW-0479">Metal-binding</keyword>
<dbReference type="InterPro" id="IPR052353">
    <property type="entry name" value="Benzoxazolinone_Detox_Enz"/>
</dbReference>
<dbReference type="SUPFAM" id="SSF63380">
    <property type="entry name" value="Riboflavin synthase domain-like"/>
    <property type="match status" value="1"/>
</dbReference>
<keyword evidence="1" id="KW-0001">2Fe-2S</keyword>
<dbReference type="GO" id="GO:0003824">
    <property type="term" value="F:catalytic activity"/>
    <property type="evidence" value="ECO:0007669"/>
    <property type="project" value="InterPro"/>
</dbReference>
<dbReference type="PROSITE" id="PS00197">
    <property type="entry name" value="2FE2S_FER_1"/>
    <property type="match status" value="1"/>
</dbReference>
<accession>A0AAN9UY99</accession>
<dbReference type="SUPFAM" id="SSF50800">
    <property type="entry name" value="PK beta-barrel domain-like"/>
    <property type="match status" value="1"/>
</dbReference>
<dbReference type="InterPro" id="IPR005302">
    <property type="entry name" value="MoCF_Sase_C"/>
</dbReference>
<evidence type="ECO:0000313" key="5">
    <source>
        <dbReference type="EMBL" id="KAK7755407.1"/>
    </source>
</evidence>
<dbReference type="InterPro" id="IPR039261">
    <property type="entry name" value="FNR_nucleotide-bd"/>
</dbReference>
<evidence type="ECO:0000259" key="4">
    <source>
        <dbReference type="PROSITE" id="PS51340"/>
    </source>
</evidence>
<keyword evidence="6" id="KW-1185">Reference proteome</keyword>
<dbReference type="SUPFAM" id="SSF52343">
    <property type="entry name" value="Ferredoxin reductase-like, C-terminal NADP-linked domain"/>
    <property type="match status" value="1"/>
</dbReference>
<reference evidence="5 6" key="1">
    <citation type="submission" date="2024-02" db="EMBL/GenBank/DDBJ databases">
        <title>De novo assembly and annotation of 12 fungi associated with fruit tree decline syndrome in Ontario, Canada.</title>
        <authorList>
            <person name="Sulman M."/>
            <person name="Ellouze W."/>
            <person name="Ilyukhin E."/>
        </authorList>
    </citation>
    <scope>NUCLEOTIDE SEQUENCE [LARGE SCALE GENOMIC DNA]</scope>
    <source>
        <strain evidence="5 6">M11/M66-122</strain>
    </source>
</reference>
<gene>
    <name evidence="5" type="ORF">SLS62_002634</name>
</gene>
<comment type="caution">
    <text evidence="5">The sequence shown here is derived from an EMBL/GenBank/DDBJ whole genome shotgun (WGS) entry which is preliminary data.</text>
</comment>